<name>K0RT67_THAOC</name>
<gene>
    <name evidence="11" type="ORF">THAOC_31210</name>
</gene>
<evidence type="ECO:0000313" key="12">
    <source>
        <dbReference type="Proteomes" id="UP000266841"/>
    </source>
</evidence>
<feature type="binding site" evidence="9">
    <location>
        <begin position="179"/>
        <end position="183"/>
    </location>
    <ligand>
        <name>substrate</name>
    </ligand>
</feature>
<evidence type="ECO:0000256" key="2">
    <source>
        <dbReference type="ARBA" id="ARBA00022490"/>
    </source>
</evidence>
<dbReference type="GO" id="GO:0046872">
    <property type="term" value="F:metal ion binding"/>
    <property type="evidence" value="ECO:0007669"/>
    <property type="project" value="UniProtKB-KW"/>
</dbReference>
<comment type="caution">
    <text evidence="11">The sequence shown here is derived from an EMBL/GenBank/DDBJ whole genome shotgun (WGS) entry which is preliminary data.</text>
</comment>
<evidence type="ECO:0000256" key="1">
    <source>
        <dbReference type="ARBA" id="ARBA00012156"/>
    </source>
</evidence>
<dbReference type="InterPro" id="IPR034680">
    <property type="entry name" value="Kae1_archaea_euk"/>
</dbReference>
<evidence type="ECO:0000256" key="4">
    <source>
        <dbReference type="ARBA" id="ARBA00022694"/>
    </source>
</evidence>
<dbReference type="HAMAP" id="MF_01446">
    <property type="entry name" value="Kae1"/>
    <property type="match status" value="1"/>
</dbReference>
<dbReference type="AlphaFoldDB" id="K0RT67"/>
<dbReference type="OrthoDB" id="10254073at2759"/>
<reference evidence="11 12" key="1">
    <citation type="journal article" date="2012" name="Genome Biol.">
        <title>Genome and low-iron response of an oceanic diatom adapted to chronic iron limitation.</title>
        <authorList>
            <person name="Lommer M."/>
            <person name="Specht M."/>
            <person name="Roy A.S."/>
            <person name="Kraemer L."/>
            <person name="Andreson R."/>
            <person name="Gutowska M.A."/>
            <person name="Wolf J."/>
            <person name="Bergner S.V."/>
            <person name="Schilhabel M.B."/>
            <person name="Klostermeier U.C."/>
            <person name="Beiko R.G."/>
            <person name="Rosenstiel P."/>
            <person name="Hippler M."/>
            <person name="Laroche J."/>
        </authorList>
    </citation>
    <scope>NUCLEOTIDE SEQUENCE [LARGE SCALE GENOMIC DNA]</scope>
    <source>
        <strain evidence="11 12">CCMP1005</strain>
    </source>
</reference>
<dbReference type="PRINTS" id="PR00789">
    <property type="entry name" value="OSIALOPTASE"/>
</dbReference>
<comment type="similarity">
    <text evidence="9">Belongs to the KAE1 / TsaD family.</text>
</comment>
<organism evidence="11 12">
    <name type="scientific">Thalassiosira oceanica</name>
    <name type="common">Marine diatom</name>
    <dbReference type="NCBI Taxonomy" id="159749"/>
    <lineage>
        <taxon>Eukaryota</taxon>
        <taxon>Sar</taxon>
        <taxon>Stramenopiles</taxon>
        <taxon>Ochrophyta</taxon>
        <taxon>Bacillariophyta</taxon>
        <taxon>Coscinodiscophyceae</taxon>
        <taxon>Thalassiosirophycidae</taxon>
        <taxon>Thalassiosirales</taxon>
        <taxon>Thalassiosiraceae</taxon>
        <taxon>Thalassiosira</taxon>
    </lineage>
</organism>
<keyword evidence="5 9" id="KW-0479">Metal-binding</keyword>
<keyword evidence="9" id="KW-0539">Nucleus</keyword>
<feature type="binding site" evidence="9">
    <location>
        <position position="179"/>
    </location>
    <ligand>
        <name>a divalent metal cation</name>
        <dbReference type="ChEBI" id="CHEBI:60240"/>
    </ligand>
</feature>
<evidence type="ECO:0000256" key="7">
    <source>
        <dbReference type="ARBA" id="ARBA00030439"/>
    </source>
</evidence>
<feature type="binding site" evidence="9">
    <location>
        <position position="230"/>
    </location>
    <ligand>
        <name>substrate</name>
    </ligand>
</feature>
<evidence type="ECO:0000256" key="8">
    <source>
        <dbReference type="ARBA" id="ARBA00048117"/>
    </source>
</evidence>
<comment type="cofactor">
    <cofactor evidence="9">
        <name>a divalent metal cation</name>
        <dbReference type="ChEBI" id="CHEBI:60240"/>
    </cofactor>
    <text evidence="9">Binds 1 divalent metal cation per subunit.</text>
</comment>
<dbReference type="PANTHER" id="PTHR11735:SF14">
    <property type="entry name" value="TRNA N6-ADENOSINE THREONYLCARBAMOYLTRANSFERASE"/>
    <property type="match status" value="1"/>
</dbReference>
<comment type="catalytic activity">
    <reaction evidence="8 9">
        <text>L-threonylcarbamoyladenylate + adenosine(37) in tRNA = N(6)-L-threonylcarbamoyladenosine(37) in tRNA + AMP + H(+)</text>
        <dbReference type="Rhea" id="RHEA:37059"/>
        <dbReference type="Rhea" id="RHEA-COMP:10162"/>
        <dbReference type="Rhea" id="RHEA-COMP:10163"/>
        <dbReference type="ChEBI" id="CHEBI:15378"/>
        <dbReference type="ChEBI" id="CHEBI:73682"/>
        <dbReference type="ChEBI" id="CHEBI:74411"/>
        <dbReference type="ChEBI" id="CHEBI:74418"/>
        <dbReference type="ChEBI" id="CHEBI:456215"/>
        <dbReference type="EC" id="2.3.1.234"/>
    </reaction>
</comment>
<protein>
    <recommendedName>
        <fullName evidence="1">N(6)-L-threonylcarbamoyladenine synthase</fullName>
        <ecNumber evidence="1">2.3.1.234</ecNumber>
    </recommendedName>
    <alternativeName>
        <fullName evidence="7">N6-L-threonylcarbamoyladenine synthase</fullName>
    </alternativeName>
</protein>
<dbReference type="NCBIfam" id="TIGR00329">
    <property type="entry name" value="gcp_kae1"/>
    <property type="match status" value="1"/>
</dbReference>
<dbReference type="EC" id="2.3.1.234" evidence="1"/>
<keyword evidence="2 9" id="KW-0963">Cytoplasm</keyword>
<feature type="binding site" evidence="9">
    <location>
        <position position="226"/>
    </location>
    <ligand>
        <name>substrate</name>
    </ligand>
</feature>
<evidence type="ECO:0000256" key="5">
    <source>
        <dbReference type="ARBA" id="ARBA00022723"/>
    </source>
</evidence>
<evidence type="ECO:0000256" key="3">
    <source>
        <dbReference type="ARBA" id="ARBA00022679"/>
    </source>
</evidence>
<dbReference type="InterPro" id="IPR017860">
    <property type="entry name" value="Peptidase_M22_CS"/>
</dbReference>
<dbReference type="Gene3D" id="3.30.420.40">
    <property type="match status" value="2"/>
</dbReference>
<dbReference type="SUPFAM" id="SSF53067">
    <property type="entry name" value="Actin-like ATPase domain"/>
    <property type="match status" value="1"/>
</dbReference>
<feature type="binding site" evidence="9">
    <location>
        <position position="328"/>
    </location>
    <ligand>
        <name>substrate</name>
    </ligand>
</feature>
<dbReference type="FunFam" id="3.30.420.40:FF:000141">
    <property type="entry name" value="Probable tRNA N6-adenosine threonylcarbamoyltransferase"/>
    <property type="match status" value="1"/>
</dbReference>
<feature type="domain" description="Gcp-like" evidence="10">
    <location>
        <begin position="71"/>
        <end position="362"/>
    </location>
</feature>
<proteinExistence type="inferred from homology"/>
<evidence type="ECO:0000259" key="10">
    <source>
        <dbReference type="Pfam" id="PF00814"/>
    </source>
</evidence>
<dbReference type="InterPro" id="IPR043129">
    <property type="entry name" value="ATPase_NBD"/>
</dbReference>
<comment type="subcellular location">
    <subcellularLocation>
        <location evidence="9">Cytoplasm</location>
    </subcellularLocation>
    <subcellularLocation>
        <location evidence="9">Nucleus</location>
    </subcellularLocation>
</comment>
<dbReference type="GO" id="GO:0002949">
    <property type="term" value="P:tRNA threonylcarbamoyladenosine modification"/>
    <property type="evidence" value="ECO:0007669"/>
    <property type="project" value="UniProtKB-UniRule"/>
</dbReference>
<evidence type="ECO:0000256" key="9">
    <source>
        <dbReference type="HAMAP-Rule" id="MF_03180"/>
    </source>
</evidence>
<keyword evidence="4 9" id="KW-0819">tRNA processing</keyword>
<sequence>MSKDAPNKAATATEPACPVSPLGNLAIPPPSHYKPNSDGNTVVLGIEGSANKCGVGILCYNPKDETYQTLSNPRKTYVSPKGCGFLPKETAWHHQAHVVALVRAALDEAYPGEPSPERYLSGIAFTLGPGMGGPLKSCAMAARTLSLIWKLPLIAVNHCIAHIEMGRVATSASDPVVLYVSGGNTQVIAYSDGRYRIFGETIDIAVGNCLDRFARVVGLSNDPSPGYNIELEARKHTAENQLKFVELPYVVKGMDVSFSGLLTFIEDMTKKKTFVGDGPRENDDQLTTADLCYSLQETIFAMLIEITERTMAHCGQNSVLIVGGVGCNKRLQGMMADMVVDRGGTLCAMDHRYCIDNGAMIAQAGIFGLQYGSNDMVVEMKDTECTQRFRTDAVEAIWRKRTRGKHS</sequence>
<dbReference type="GO" id="GO:0005634">
    <property type="term" value="C:nucleus"/>
    <property type="evidence" value="ECO:0007669"/>
    <property type="project" value="UniProtKB-SubCell"/>
</dbReference>
<evidence type="ECO:0000313" key="11">
    <source>
        <dbReference type="EMBL" id="EJK49867.1"/>
    </source>
</evidence>
<dbReference type="EMBL" id="AGNL01044379">
    <property type="protein sequence ID" value="EJK49867.1"/>
    <property type="molecule type" value="Genomic_DNA"/>
</dbReference>
<dbReference type="eggNOG" id="KOG2708">
    <property type="taxonomic scope" value="Eukaryota"/>
</dbReference>
<keyword evidence="12" id="KW-1185">Reference proteome</keyword>
<dbReference type="GO" id="GO:0000408">
    <property type="term" value="C:EKC/KEOPS complex"/>
    <property type="evidence" value="ECO:0007669"/>
    <property type="project" value="InterPro"/>
</dbReference>
<dbReference type="Proteomes" id="UP000266841">
    <property type="component" value="Unassembled WGS sequence"/>
</dbReference>
<dbReference type="InterPro" id="IPR000905">
    <property type="entry name" value="Gcp-like_dom"/>
</dbReference>
<feature type="binding site" evidence="9">
    <location>
        <position position="162"/>
    </location>
    <ligand>
        <name>a divalent metal cation</name>
        <dbReference type="ChEBI" id="CHEBI:60240"/>
    </ligand>
</feature>
<evidence type="ECO:0000256" key="6">
    <source>
        <dbReference type="ARBA" id="ARBA00023315"/>
    </source>
</evidence>
<feature type="binding site" evidence="9">
    <location>
        <position position="158"/>
    </location>
    <ligand>
        <name>a divalent metal cation</name>
        <dbReference type="ChEBI" id="CHEBI:60240"/>
    </ligand>
</feature>
<feature type="binding site" evidence="9">
    <location>
        <position position="211"/>
    </location>
    <ligand>
        <name>substrate</name>
    </ligand>
</feature>
<keyword evidence="3 9" id="KW-0808">Transferase</keyword>
<dbReference type="PANTHER" id="PTHR11735">
    <property type="entry name" value="TRNA N6-ADENOSINE THREONYLCARBAMOYLTRANSFERASE"/>
    <property type="match status" value="1"/>
</dbReference>
<dbReference type="GO" id="GO:0061711">
    <property type="term" value="F:tRNA N(6)-L-threonylcarbamoyladenine synthase activity"/>
    <property type="evidence" value="ECO:0007669"/>
    <property type="project" value="UniProtKB-EC"/>
</dbReference>
<dbReference type="OMA" id="HHRSWVV"/>
<keyword evidence="6 9" id="KW-0012">Acyltransferase</keyword>
<dbReference type="CDD" id="cd24132">
    <property type="entry name" value="ASKHA_NBD_OSGEP_like_euk"/>
    <property type="match status" value="1"/>
</dbReference>
<feature type="binding site" evidence="9">
    <location>
        <position position="356"/>
    </location>
    <ligand>
        <name>a divalent metal cation</name>
        <dbReference type="ChEBI" id="CHEBI:60240"/>
    </ligand>
</feature>
<dbReference type="GO" id="GO:0005737">
    <property type="term" value="C:cytoplasm"/>
    <property type="evidence" value="ECO:0007669"/>
    <property type="project" value="UniProtKB-SubCell"/>
</dbReference>
<dbReference type="PROSITE" id="PS01016">
    <property type="entry name" value="GLYCOPROTEASE"/>
    <property type="match status" value="1"/>
</dbReference>
<dbReference type="Pfam" id="PF00814">
    <property type="entry name" value="TsaD"/>
    <property type="match status" value="1"/>
</dbReference>
<dbReference type="InterPro" id="IPR017861">
    <property type="entry name" value="KAE1/TsaD"/>
</dbReference>
<accession>K0RT67</accession>